<reference evidence="3 4" key="1">
    <citation type="submission" date="2018-10" db="EMBL/GenBank/DDBJ databases">
        <title>Draft genome sequence of Bacillus salarius IM0101, isolated from a hypersaline soil in Inner Mongolia, China.</title>
        <authorList>
            <person name="Yamprayoonswat W."/>
            <person name="Boonvisut S."/>
            <person name="Jumpathong W."/>
            <person name="Sittihan S."/>
            <person name="Ruangsuj P."/>
            <person name="Wanthongcharoen S."/>
            <person name="Thongpramul N."/>
            <person name="Pimmason S."/>
            <person name="Yu B."/>
            <person name="Yasawong M."/>
        </authorList>
    </citation>
    <scope>NUCLEOTIDE SEQUENCE [LARGE SCALE GENOMIC DNA]</scope>
    <source>
        <strain evidence="3 4">IM0101</strain>
    </source>
</reference>
<dbReference type="PANTHER" id="PTHR48081:SF6">
    <property type="entry name" value="PEPTIDASE S9 PROLYL OLIGOPEPTIDASE CATALYTIC DOMAIN-CONTAINING PROTEIN"/>
    <property type="match status" value="1"/>
</dbReference>
<dbReference type="PANTHER" id="PTHR48081">
    <property type="entry name" value="AB HYDROLASE SUPERFAMILY PROTEIN C4A8.06C"/>
    <property type="match status" value="1"/>
</dbReference>
<protein>
    <submittedName>
        <fullName evidence="3">Alpha/beta hydrolase</fullName>
    </submittedName>
</protein>
<dbReference type="EMBL" id="RBVX01000006">
    <property type="protein sequence ID" value="RSL33867.1"/>
    <property type="molecule type" value="Genomic_DNA"/>
</dbReference>
<dbReference type="InterPro" id="IPR050300">
    <property type="entry name" value="GDXG_lipolytic_enzyme"/>
</dbReference>
<dbReference type="OrthoDB" id="9794725at2"/>
<dbReference type="InterPro" id="IPR049492">
    <property type="entry name" value="BD-FAE-like_dom"/>
</dbReference>
<sequence>MENEGEVIPSFTTYMKTSNQPTPAVIVCPGGGYTHRAEHEGEPVAEWLNFIGISAFVLHYRVHPYKHPAPLTDLQRAIRYVRGHAKEWNIDRERIGVLGFSAGGHLAATAGTHFDDGNMKATDLIERESSRPDVLALCYPVISFKKHRHQGSMEHLLGDAMDQELQHSLSLETQVTQKTPPAFIWHTADDDAVPIENSLLFASALSRMNVPFECHTFESGRHGLGLAVEDRDVSYWTKLCENWLKKHLF</sequence>
<evidence type="ECO:0000256" key="1">
    <source>
        <dbReference type="ARBA" id="ARBA00022801"/>
    </source>
</evidence>
<keyword evidence="1 3" id="KW-0378">Hydrolase</keyword>
<proteinExistence type="predicted"/>
<dbReference type="SUPFAM" id="SSF53474">
    <property type="entry name" value="alpha/beta-Hydrolases"/>
    <property type="match status" value="1"/>
</dbReference>
<name>A0A428N6I3_9BACI</name>
<dbReference type="AlphaFoldDB" id="A0A428N6I3"/>
<gene>
    <name evidence="3" type="ORF">D7Z54_08315</name>
</gene>
<accession>A0A428N6I3</accession>
<dbReference type="Gene3D" id="3.40.50.1820">
    <property type="entry name" value="alpha/beta hydrolase"/>
    <property type="match status" value="1"/>
</dbReference>
<evidence type="ECO:0000259" key="2">
    <source>
        <dbReference type="Pfam" id="PF20434"/>
    </source>
</evidence>
<organism evidence="3 4">
    <name type="scientific">Salibacterium salarium</name>
    <dbReference type="NCBI Taxonomy" id="284579"/>
    <lineage>
        <taxon>Bacteria</taxon>
        <taxon>Bacillati</taxon>
        <taxon>Bacillota</taxon>
        <taxon>Bacilli</taxon>
        <taxon>Bacillales</taxon>
        <taxon>Bacillaceae</taxon>
    </lineage>
</organism>
<comment type="caution">
    <text evidence="3">The sequence shown here is derived from an EMBL/GenBank/DDBJ whole genome shotgun (WGS) entry which is preliminary data.</text>
</comment>
<evidence type="ECO:0000313" key="4">
    <source>
        <dbReference type="Proteomes" id="UP000275076"/>
    </source>
</evidence>
<evidence type="ECO:0000313" key="3">
    <source>
        <dbReference type="EMBL" id="RSL33867.1"/>
    </source>
</evidence>
<keyword evidence="4" id="KW-1185">Reference proteome</keyword>
<dbReference type="GO" id="GO:0016787">
    <property type="term" value="F:hydrolase activity"/>
    <property type="evidence" value="ECO:0007669"/>
    <property type="project" value="UniProtKB-KW"/>
</dbReference>
<dbReference type="InterPro" id="IPR029058">
    <property type="entry name" value="AB_hydrolase_fold"/>
</dbReference>
<feature type="domain" description="BD-FAE-like" evidence="2">
    <location>
        <begin position="16"/>
        <end position="205"/>
    </location>
</feature>
<dbReference type="Pfam" id="PF20434">
    <property type="entry name" value="BD-FAE"/>
    <property type="match status" value="1"/>
</dbReference>
<dbReference type="RefSeq" id="WP_125555547.1">
    <property type="nucleotide sequence ID" value="NZ_RBVX01000006.1"/>
</dbReference>
<dbReference type="Proteomes" id="UP000275076">
    <property type="component" value="Unassembled WGS sequence"/>
</dbReference>